<dbReference type="EC" id="2.1.1.-" evidence="1"/>
<dbReference type="GO" id="GO:0008168">
    <property type="term" value="F:methyltransferase activity"/>
    <property type="evidence" value="ECO:0007669"/>
    <property type="project" value="UniProtKB-KW"/>
</dbReference>
<organism evidence="1 2">
    <name type="scientific">Streptomyces cinereospinus</name>
    <dbReference type="NCBI Taxonomy" id="285561"/>
    <lineage>
        <taxon>Bacteria</taxon>
        <taxon>Bacillati</taxon>
        <taxon>Actinomycetota</taxon>
        <taxon>Actinomycetes</taxon>
        <taxon>Kitasatosporales</taxon>
        <taxon>Streptomycetaceae</taxon>
        <taxon>Streptomyces</taxon>
    </lineage>
</organism>
<accession>A0ABV5N4A2</accession>
<keyword evidence="2" id="KW-1185">Reference proteome</keyword>
<dbReference type="Gene3D" id="3.40.50.150">
    <property type="entry name" value="Vaccinia Virus protein VP39"/>
    <property type="match status" value="1"/>
</dbReference>
<evidence type="ECO:0000313" key="1">
    <source>
        <dbReference type="EMBL" id="MFB9465108.1"/>
    </source>
</evidence>
<dbReference type="SUPFAM" id="SSF53335">
    <property type="entry name" value="S-adenosyl-L-methionine-dependent methyltransferases"/>
    <property type="match status" value="1"/>
</dbReference>
<comment type="caution">
    <text evidence="1">The sequence shown here is derived from an EMBL/GenBank/DDBJ whole genome shotgun (WGS) entry which is preliminary data.</text>
</comment>
<name>A0ABV5N4A2_9ACTN</name>
<evidence type="ECO:0000313" key="2">
    <source>
        <dbReference type="Proteomes" id="UP001589709"/>
    </source>
</evidence>
<keyword evidence="1" id="KW-0808">Transferase</keyword>
<dbReference type="EMBL" id="JBHMCY010000040">
    <property type="protein sequence ID" value="MFB9465108.1"/>
    <property type="molecule type" value="Genomic_DNA"/>
</dbReference>
<dbReference type="Proteomes" id="UP001589709">
    <property type="component" value="Unassembled WGS sequence"/>
</dbReference>
<dbReference type="RefSeq" id="WP_381347942.1">
    <property type="nucleotide sequence ID" value="NZ_JBHMCY010000040.1"/>
</dbReference>
<reference evidence="1 2" key="1">
    <citation type="submission" date="2024-09" db="EMBL/GenBank/DDBJ databases">
        <authorList>
            <person name="Sun Q."/>
            <person name="Mori K."/>
        </authorList>
    </citation>
    <scope>NUCLEOTIDE SEQUENCE [LARGE SCALE GENOMIC DNA]</scope>
    <source>
        <strain evidence="1 2">JCM 6917</strain>
    </source>
</reference>
<dbReference type="CDD" id="cd02440">
    <property type="entry name" value="AdoMet_MTases"/>
    <property type="match status" value="1"/>
</dbReference>
<dbReference type="Pfam" id="PF13489">
    <property type="entry name" value="Methyltransf_23"/>
    <property type="match status" value="1"/>
</dbReference>
<dbReference type="InterPro" id="IPR029063">
    <property type="entry name" value="SAM-dependent_MTases_sf"/>
</dbReference>
<proteinExistence type="predicted"/>
<protein>
    <submittedName>
        <fullName evidence="1">Class I SAM-dependent methyltransferase</fullName>
        <ecNumber evidence="1">2.1.1.-</ecNumber>
    </submittedName>
</protein>
<keyword evidence="1" id="KW-0489">Methyltransferase</keyword>
<gene>
    <name evidence="1" type="ORF">ACFF45_20910</name>
</gene>
<dbReference type="GO" id="GO:0032259">
    <property type="term" value="P:methylation"/>
    <property type="evidence" value="ECO:0007669"/>
    <property type="project" value="UniProtKB-KW"/>
</dbReference>
<sequence length="352" mass="38485">MSSSAPLAPPAIDLRRATYLAELAQGTERFLAPRRATCPWCGGQGLRTRLTAPDVIQHKPGTFTVEECEDCAHVFQNPGLTPEGVAFYQRDQDGCDRPPGRRRDLERVRAVLAYLPEPESWLDVGTGDGDFPAVAREVLPYTSFDGTDPTPRVLRARATERVEEAYEGHLITPGLLARLRARYDVVSVFHQLERSPAPREELRAAVAALRPGGHLVLELADPHSASAALLGTWWPGHAQPRRLHLLPLRNVHAALESQNCTILRTDTSAPHTPTDLATATARAVAHALPSPDTPWRATPPTFLQHVTRVSLTAAALPLRLTAAALDHALAPLVRRTAFANAYRVIARKEPLP</sequence>